<comment type="caution">
    <text evidence="1">The sequence shown here is derived from an EMBL/GenBank/DDBJ whole genome shotgun (WGS) entry which is preliminary data.</text>
</comment>
<reference evidence="1" key="1">
    <citation type="submission" date="2022-08" db="EMBL/GenBank/DDBJ databases">
        <title>Genome Sequence of Pycnoporus sanguineus.</title>
        <authorList>
            <person name="Buettner E."/>
        </authorList>
    </citation>
    <scope>NUCLEOTIDE SEQUENCE</scope>
    <source>
        <strain evidence="1">CG-C14</strain>
    </source>
</reference>
<proteinExistence type="predicted"/>
<dbReference type="EMBL" id="JANSHE010004597">
    <property type="protein sequence ID" value="KAJ2976174.1"/>
    <property type="molecule type" value="Genomic_DNA"/>
</dbReference>
<keyword evidence="2" id="KW-1185">Reference proteome</keyword>
<name>A0ACC1NB78_9APHY</name>
<protein>
    <submittedName>
        <fullName evidence="1">Uncharacterized protein</fullName>
    </submittedName>
</protein>
<accession>A0ACC1NB78</accession>
<organism evidence="1 2">
    <name type="scientific">Trametes sanguinea</name>
    <dbReference type="NCBI Taxonomy" id="158606"/>
    <lineage>
        <taxon>Eukaryota</taxon>
        <taxon>Fungi</taxon>
        <taxon>Dikarya</taxon>
        <taxon>Basidiomycota</taxon>
        <taxon>Agaricomycotina</taxon>
        <taxon>Agaricomycetes</taxon>
        <taxon>Polyporales</taxon>
        <taxon>Polyporaceae</taxon>
        <taxon>Trametes</taxon>
    </lineage>
</organism>
<dbReference type="Proteomes" id="UP001144978">
    <property type="component" value="Unassembled WGS sequence"/>
</dbReference>
<evidence type="ECO:0000313" key="2">
    <source>
        <dbReference type="Proteomes" id="UP001144978"/>
    </source>
</evidence>
<evidence type="ECO:0000313" key="1">
    <source>
        <dbReference type="EMBL" id="KAJ2976174.1"/>
    </source>
</evidence>
<gene>
    <name evidence="1" type="ORF">NUW54_g11610</name>
</gene>
<sequence length="342" mass="37694">MEARQRDRGGPLDLVAASDTFKEPLALDDDHYTLHGLAIPLLWRRRLACSAAFSFSGSGRVGVHGDKPESVPWNCRANIHRITSEATRVAFLLAEAHVRGIVICTHRLFSCTVSATSPRYHAAAIFQSRFLNASVLTFDYHRNDFQRKKLTESAHPSPVPILIPFLLFYYRAASVSACSVYSTSDVLPASLEFITPPPPATMSTRAPPLRAEERPPAYRMVTRVYNNSLRPFVIVIGSVVAIWSLAWAIPSFQDINEDKSNGQPKFAVFDIVLGTIYATACAIEVFGVIAAATQRLFMVRIYAVLSLVGSLAVVAAGFMRVVLHFVFKVRVLAASPRARMAD</sequence>